<reference evidence="1" key="1">
    <citation type="journal article" date="2021" name="Proc. Natl. Acad. Sci. U.S.A.">
        <title>A Catalog of Tens of Thousands of Viruses from Human Metagenomes Reveals Hidden Associations with Chronic Diseases.</title>
        <authorList>
            <person name="Tisza M.J."/>
            <person name="Buck C.B."/>
        </authorList>
    </citation>
    <scope>NUCLEOTIDE SEQUENCE</scope>
    <source>
        <strain evidence="1">CtyWv1</strain>
    </source>
</reference>
<evidence type="ECO:0000313" key="1">
    <source>
        <dbReference type="EMBL" id="DAE23591.1"/>
    </source>
</evidence>
<proteinExistence type="predicted"/>
<protein>
    <submittedName>
        <fullName evidence="1">Uncharacterized protein</fullName>
    </submittedName>
</protein>
<organism evidence="1">
    <name type="scientific">Myoviridae sp. ctyWv1</name>
    <dbReference type="NCBI Taxonomy" id="2826718"/>
    <lineage>
        <taxon>Viruses</taxon>
        <taxon>Duplodnaviria</taxon>
        <taxon>Heunggongvirae</taxon>
        <taxon>Uroviricota</taxon>
        <taxon>Caudoviricetes</taxon>
    </lineage>
</organism>
<name>A0A8S5QWB8_9CAUD</name>
<accession>A0A8S5QWB8</accession>
<sequence>MNFLKKNYTLRRYSEPKYVQGYSSIPYEDLTLPMDIQTLEDTIKTEEDGRKSIQKLKVFCDYEILAEDEHKKQKADRVWFQGKWFECLSSRLSENTPLRHWTATFIQCLDAEDGPKQEGE</sequence>
<dbReference type="EMBL" id="BK015755">
    <property type="protein sequence ID" value="DAE23591.1"/>
    <property type="molecule type" value="Genomic_DNA"/>
</dbReference>